<comment type="caution">
    <text evidence="2">Lacks conserved residue(s) required for the propagation of feature annotation.</text>
</comment>
<evidence type="ECO:0000256" key="1">
    <source>
        <dbReference type="ARBA" id="ARBA00022729"/>
    </source>
</evidence>
<dbReference type="Pfam" id="PF01347">
    <property type="entry name" value="Vitellogenin_N"/>
    <property type="match status" value="1"/>
</dbReference>
<dbReference type="PANTHER" id="PTHR23345:SF33">
    <property type="entry name" value="CROSSVEINLESS D"/>
    <property type="match status" value="1"/>
</dbReference>
<evidence type="ECO:0000256" key="2">
    <source>
        <dbReference type="PROSITE-ProRule" id="PRU00557"/>
    </source>
</evidence>
<dbReference type="InterPro" id="IPR001747">
    <property type="entry name" value="Vitellogenin_N"/>
</dbReference>
<gene>
    <name evidence="5" type="primary">LOC107269863</name>
</gene>
<feature type="domain" description="Vitellogenin" evidence="3">
    <location>
        <begin position="37"/>
        <end position="673"/>
    </location>
</feature>
<dbReference type="InterPro" id="IPR015255">
    <property type="entry name" value="Vitellinogen_open_b-sht"/>
</dbReference>
<dbReference type="InterPro" id="IPR015816">
    <property type="entry name" value="Vitellinogen_b-sht_N"/>
</dbReference>
<dbReference type="Proteomes" id="UP000694920">
    <property type="component" value="Unplaced"/>
</dbReference>
<dbReference type="SUPFAM" id="SSF48431">
    <property type="entry name" value="Lipovitellin-phosvitin complex, superhelical domain"/>
    <property type="match status" value="1"/>
</dbReference>
<evidence type="ECO:0000313" key="4">
    <source>
        <dbReference type="Proteomes" id="UP000694920"/>
    </source>
</evidence>
<dbReference type="PANTHER" id="PTHR23345">
    <property type="entry name" value="VITELLOGENIN-RELATED"/>
    <property type="match status" value="1"/>
</dbReference>
<protein>
    <submittedName>
        <fullName evidence="5">Uncharacterized protein LOC107269863</fullName>
    </submittedName>
</protein>
<evidence type="ECO:0000259" key="3">
    <source>
        <dbReference type="PROSITE" id="PS51211"/>
    </source>
</evidence>
<keyword evidence="4" id="KW-1185">Reference proteome</keyword>
<dbReference type="GO" id="GO:0005319">
    <property type="term" value="F:lipid transporter activity"/>
    <property type="evidence" value="ECO:0007669"/>
    <property type="project" value="InterPro"/>
</dbReference>
<evidence type="ECO:0000313" key="5">
    <source>
        <dbReference type="RefSeq" id="XP_015599682.1"/>
    </source>
</evidence>
<organism evidence="4 5">
    <name type="scientific">Cephus cinctus</name>
    <name type="common">Wheat stem sawfly</name>
    <dbReference type="NCBI Taxonomy" id="211228"/>
    <lineage>
        <taxon>Eukaryota</taxon>
        <taxon>Metazoa</taxon>
        <taxon>Ecdysozoa</taxon>
        <taxon>Arthropoda</taxon>
        <taxon>Hexapoda</taxon>
        <taxon>Insecta</taxon>
        <taxon>Pterygota</taxon>
        <taxon>Neoptera</taxon>
        <taxon>Endopterygota</taxon>
        <taxon>Hymenoptera</taxon>
        <taxon>Cephoidea</taxon>
        <taxon>Cephidae</taxon>
        <taxon>Cephus</taxon>
    </lineage>
</organism>
<dbReference type="SMART" id="SM00638">
    <property type="entry name" value="LPD_N"/>
    <property type="match status" value="1"/>
</dbReference>
<sequence length="1428" mass="162468">MSHTDCHPRKFLLRCYMGKILFILALSFYGSVAENIFEPGKEYVYSYNATSNSGVLLPITAASSWGIYGTLVVQVPEEDVVVMQLRDLQMDMQNGPPDGQREFIDVGSQVNEMSKPFKVTYKMGLVENFSIEAEPVWTTNIKRSIVGILQLDLSSLKKQAAFHSKEVNHYGQCYIEYVVSPQATDEIFVMKSTDPRTCVGHPFWSWSNVPVMLCPNNDQNPVLKSSERLYRVKSSDAKNTILYINATGGIYVQPFQSLGEAQFLFTQQVFTLLSTDNLRDKISTSELFTTTIQHVLPENDFTQGRGLHDKDDVFESIGVLLDRLSQRLENPGLDTEIHNLHNTTISQLLFYLSMLDQADLQVAYNKISGTSYKEETIRNMFLEALPQVGSKEAALFVQNLVLNRKVSDITAIYLLTHLPFHIRKPDIQLLVSLQTLLNPPEKVSPEVHNTGILTYGTLIYKTCLLYCPYEMLDDYVRLYLDKFTESKQYEKKMVWLEGLSNIQLGKVVEFLEPIASGSNSESRHLRFLAAWASLPTAPLRPDVIYPVYWPILVNRTELLEMRIVAMTLLIVSSPSSSRLISLYWYMQGEPDQHLYNFFYTTLKSMEHTNFPCYTQIGGIAAQFTRVLRKPASNQYIMTGNYLLDYQDTFRNFGAMLHAIIIADPRTNVPTVSHITLNNHGIGTNLNHVSLYIKDDGIFTGVLEHLQNFTRVKEVLQTFKLPERIEKPLHMEIIARVQQKAVLCMYFNQTNIKKALKIMLSMVENAYHVYENMEFHINQQRINVPLTMESVQVTDLGTNVKIAGTVTSLFSMRGNFTHTSVGRNNHVILRTSIHGTESVASYNPFTDLWHGAEREQSIHGYFPVNVTVGITDKLFLSYITPSEYIRTGVTAHVRTVTSVISTRKRTILKNICKSCQEIYTVRKLPENTLKDTKLFDVEVPELGGQLCVKVFDCESQISHDELLGDVLSSHRSNYQIWPVIRSGMLGTHVVDYFTYVPPGGSCGLAAYIEPHNLHSQDSIGKPTEVKLEYSKNDQYHGFFLTRRELGSLNVLQKWSVVIFYETTSWISDKLKIKASRTVPGGKVMKICINIDRDSLWEWDFLSTKPSDPSSIKLHIAWGPADSAAGRCTGSSVLLNLVGEISSEQLIESAQKKWPYQECKEQARGKRFTPYTEACYLASRELSTLRKYEIFVRYENLPEKLSKTAWRLRAIYDLMGGNSSVALNTDQFFVTAIFPKDSSSGELHLNKDKVDIKYNPYIVDYFLTRTRLHKYMDNPLIQTFFSSCVLTPTSIRTSYNVSISLNKVQEVLMLGDCKDNPGFTISAINNADTVNIIFNDETDSLKIIPNEEGGAVYNYEQYLPLPQNFQFQSMNQKKLRLDNRSVDLIVPGFLIFLHWTQEQVLIIYPNFRKESACGLCTATNSNIGDAYVKL</sequence>
<dbReference type="PROSITE" id="PS51211">
    <property type="entry name" value="VITELLOGENIN"/>
    <property type="match status" value="1"/>
</dbReference>
<reference evidence="5" key="1">
    <citation type="submission" date="2025-08" db="UniProtKB">
        <authorList>
            <consortium name="RefSeq"/>
        </authorList>
    </citation>
    <scope>IDENTIFICATION</scope>
</reference>
<dbReference type="InterPro" id="IPR050733">
    <property type="entry name" value="Vitellogenin/Apolipophorin"/>
</dbReference>
<dbReference type="Gene3D" id="1.25.10.20">
    <property type="entry name" value="Vitellinogen, superhelical"/>
    <property type="match status" value="1"/>
</dbReference>
<dbReference type="SUPFAM" id="SSF56968">
    <property type="entry name" value="Lipovitellin-phosvitin complex, beta-sheet shell regions"/>
    <property type="match status" value="1"/>
</dbReference>
<keyword evidence="1" id="KW-0732">Signal</keyword>
<dbReference type="InterPro" id="IPR011030">
    <property type="entry name" value="Lipovitellin_superhlx_dom"/>
</dbReference>
<name>A0AAJ7FMW6_CEPCN</name>
<accession>A0AAJ7FMW6</accession>
<dbReference type="RefSeq" id="XP_015599682.1">
    <property type="nucleotide sequence ID" value="XM_015744196.2"/>
</dbReference>
<proteinExistence type="predicted"/>
<dbReference type="SMART" id="SM01169">
    <property type="entry name" value="DUF1943"/>
    <property type="match status" value="1"/>
</dbReference>
<dbReference type="Gene3D" id="2.30.230.10">
    <property type="entry name" value="Lipovitellin, beta-sheet shell regions, chain A"/>
    <property type="match status" value="1"/>
</dbReference>
<dbReference type="KEGG" id="ccin:107269863"/>
<dbReference type="GeneID" id="107269863"/>
<dbReference type="InterPro" id="IPR015819">
    <property type="entry name" value="Lipid_transp_b-sht_shell"/>
</dbReference>